<dbReference type="EMBL" id="VBSP01000002">
    <property type="protein sequence ID" value="TLQ49348.1"/>
    <property type="molecule type" value="Genomic_DNA"/>
</dbReference>
<evidence type="ECO:0000256" key="2">
    <source>
        <dbReference type="ARBA" id="ARBA00022801"/>
    </source>
</evidence>
<accession>A0A5R9ELX8</accession>
<proteinExistence type="predicted"/>
<dbReference type="PANTHER" id="PTHR11839">
    <property type="entry name" value="UDP/ADP-SUGAR PYROPHOSPHATASE"/>
    <property type="match status" value="1"/>
</dbReference>
<dbReference type="PANTHER" id="PTHR11839:SF18">
    <property type="entry name" value="NUDIX HYDROLASE DOMAIN-CONTAINING PROTEIN"/>
    <property type="match status" value="1"/>
</dbReference>
<dbReference type="SUPFAM" id="SSF55811">
    <property type="entry name" value="Nudix"/>
    <property type="match status" value="1"/>
</dbReference>
<dbReference type="GO" id="GO:0005829">
    <property type="term" value="C:cytosol"/>
    <property type="evidence" value="ECO:0007669"/>
    <property type="project" value="TreeGrafter"/>
</dbReference>
<dbReference type="GO" id="GO:0016787">
    <property type="term" value="F:hydrolase activity"/>
    <property type="evidence" value="ECO:0007669"/>
    <property type="project" value="UniProtKB-KW"/>
</dbReference>
<evidence type="ECO:0000259" key="3">
    <source>
        <dbReference type="PROSITE" id="PS51462"/>
    </source>
</evidence>
<dbReference type="AlphaFoldDB" id="A0A5R9ELX8"/>
<name>A0A5R9ELX8_9LACT</name>
<dbReference type="InterPro" id="IPR015797">
    <property type="entry name" value="NUDIX_hydrolase-like_dom_sf"/>
</dbReference>
<dbReference type="CDD" id="cd03424">
    <property type="entry name" value="NUDIX_ADPRase_Nudt5_UGPPase_Nudt14"/>
    <property type="match status" value="1"/>
</dbReference>
<keyword evidence="2 4" id="KW-0378">Hydrolase</keyword>
<dbReference type="GO" id="GO:0006753">
    <property type="term" value="P:nucleoside phosphate metabolic process"/>
    <property type="evidence" value="ECO:0007669"/>
    <property type="project" value="TreeGrafter"/>
</dbReference>
<dbReference type="FunFam" id="3.90.79.10:FF:000024">
    <property type="entry name" value="ADP-ribose pyrophosphatase"/>
    <property type="match status" value="1"/>
</dbReference>
<feature type="domain" description="Nudix hydrolase" evidence="3">
    <location>
        <begin position="50"/>
        <end position="184"/>
    </location>
</feature>
<dbReference type="GO" id="GO:0019693">
    <property type="term" value="P:ribose phosphate metabolic process"/>
    <property type="evidence" value="ECO:0007669"/>
    <property type="project" value="TreeGrafter"/>
</dbReference>
<protein>
    <submittedName>
        <fullName evidence="4">NUDIX hydrolase</fullName>
    </submittedName>
</protein>
<gene>
    <name evidence="4" type="ORF">FEZ33_01565</name>
</gene>
<evidence type="ECO:0000313" key="5">
    <source>
        <dbReference type="Proteomes" id="UP000306420"/>
    </source>
</evidence>
<dbReference type="Gene3D" id="3.90.79.10">
    <property type="entry name" value="Nucleoside Triphosphate Pyrophosphohydrolase"/>
    <property type="match status" value="1"/>
</dbReference>
<dbReference type="Pfam" id="PF00293">
    <property type="entry name" value="NUDIX"/>
    <property type="match status" value="1"/>
</dbReference>
<evidence type="ECO:0000313" key="4">
    <source>
        <dbReference type="EMBL" id="TLQ49348.1"/>
    </source>
</evidence>
<comment type="caution">
    <text evidence="4">The sequence shown here is derived from an EMBL/GenBank/DDBJ whole genome shotgun (WGS) entry which is preliminary data.</text>
</comment>
<dbReference type="Proteomes" id="UP000306420">
    <property type="component" value="Unassembled WGS sequence"/>
</dbReference>
<sequence>MMYSNPEHIPFLQDEALRESELIYDGAILQLYRNQIELENGQLAYRELINHQSAVGILAITPRDTAILVKQYRPAVVDHIIEIPAGLRDFIEGREEDALLAAKRELEEETGYQANDWTELGSYYVSPGFINEKVTVFVAEGLIKVENPLAQDEDEQIELVEYTRQEVKTMLDNDEVRDMKTTLALNYWLYQKGE</sequence>
<comment type="cofactor">
    <cofactor evidence="1">
        <name>Mg(2+)</name>
        <dbReference type="ChEBI" id="CHEBI:18420"/>
    </cofactor>
</comment>
<reference evidence="4 5" key="1">
    <citation type="submission" date="2019-05" db="EMBL/GenBank/DDBJ databases">
        <title>The metagenome of a microbial culture collection derived from dairy environment covers the genomic content of the human microbiome.</title>
        <authorList>
            <person name="Roder T."/>
            <person name="Wuthrich D."/>
            <person name="Sattari Z."/>
            <person name="Von Ah U."/>
            <person name="Bar C."/>
            <person name="Ronchi F."/>
            <person name="Macpherson A.J."/>
            <person name="Ganal-Vonarburg S.C."/>
            <person name="Bruggmann R."/>
            <person name="Vergeres G."/>
        </authorList>
    </citation>
    <scope>NUCLEOTIDE SEQUENCE [LARGE SCALE GENOMIC DNA]</scope>
    <source>
        <strain evidence="4 5">FAM 24227</strain>
    </source>
</reference>
<dbReference type="OrthoDB" id="9806150at2"/>
<organism evidence="4 5">
    <name type="scientific">Ruoffia tabacinasalis</name>
    <dbReference type="NCBI Taxonomy" id="87458"/>
    <lineage>
        <taxon>Bacteria</taxon>
        <taxon>Bacillati</taxon>
        <taxon>Bacillota</taxon>
        <taxon>Bacilli</taxon>
        <taxon>Lactobacillales</taxon>
        <taxon>Aerococcaceae</taxon>
        <taxon>Ruoffia</taxon>
    </lineage>
</organism>
<dbReference type="InterPro" id="IPR000086">
    <property type="entry name" value="NUDIX_hydrolase_dom"/>
</dbReference>
<dbReference type="PROSITE" id="PS51462">
    <property type="entry name" value="NUDIX"/>
    <property type="match status" value="1"/>
</dbReference>
<evidence type="ECO:0000256" key="1">
    <source>
        <dbReference type="ARBA" id="ARBA00001946"/>
    </source>
</evidence>